<evidence type="ECO:0000256" key="9">
    <source>
        <dbReference type="SAM" id="Phobius"/>
    </source>
</evidence>
<dbReference type="Pfam" id="PF00005">
    <property type="entry name" value="ABC_tran"/>
    <property type="match status" value="1"/>
</dbReference>
<feature type="transmembrane region" description="Helical" evidence="9">
    <location>
        <begin position="54"/>
        <end position="73"/>
    </location>
</feature>
<evidence type="ECO:0000259" key="11">
    <source>
        <dbReference type="PROSITE" id="PS50929"/>
    </source>
</evidence>
<dbReference type="EMBL" id="CADCTC010000035">
    <property type="protein sequence ID" value="CAA9222436.1"/>
    <property type="molecule type" value="Genomic_DNA"/>
</dbReference>
<evidence type="ECO:0000313" key="12">
    <source>
        <dbReference type="EMBL" id="CAA9222436.1"/>
    </source>
</evidence>
<keyword evidence="7 9" id="KW-0472">Membrane</keyword>
<protein>
    <submittedName>
        <fullName evidence="12">Efflux ABC transporter, permease/ATP-binding protein</fullName>
    </submittedName>
</protein>
<feature type="transmembrane region" description="Helical" evidence="9">
    <location>
        <begin position="156"/>
        <end position="174"/>
    </location>
</feature>
<reference evidence="12" key="1">
    <citation type="submission" date="2020-02" db="EMBL/GenBank/DDBJ databases">
        <authorList>
            <person name="Meier V. D."/>
        </authorList>
    </citation>
    <scope>NUCLEOTIDE SEQUENCE</scope>
    <source>
        <strain evidence="12">AVDCRST_MAG77</strain>
    </source>
</reference>
<dbReference type="InterPro" id="IPR003593">
    <property type="entry name" value="AAA+_ATPase"/>
</dbReference>
<evidence type="ECO:0000256" key="6">
    <source>
        <dbReference type="ARBA" id="ARBA00022989"/>
    </source>
</evidence>
<dbReference type="FunFam" id="3.40.50.300:FF:000287">
    <property type="entry name" value="Multidrug ABC transporter ATP-binding protein"/>
    <property type="match status" value="1"/>
</dbReference>
<evidence type="ECO:0000256" key="5">
    <source>
        <dbReference type="ARBA" id="ARBA00022840"/>
    </source>
</evidence>
<dbReference type="Gene3D" id="1.20.1560.10">
    <property type="entry name" value="ABC transporter type 1, transmembrane domain"/>
    <property type="match status" value="1"/>
</dbReference>
<sequence>MRILSRLLGYTRAHWPILVSILVVMTTEASLRLAPAWLTKTIVDDVAVHGTFGQLAWLAIGLFLVTGVARALNSLQNYLTEWMGQNVVHDLRNDLYRHLQGQSMSFFDSHQTGQLMSRVTSDVSQVQAFVASGTVRILDAIVGITLYVVVLMALDVQLALIALTAAPLIFFCQMRVRRVTRIYRELQRMMGQLTGILQENVSAIKLVKAYAREQYETDRFLSQYWQIRTKRLHATRLMGAWSQAQEISTALAGVLVLFFGAQRVMEGTLTVGGMVAFQTYVGMLWGPVRMFGYINQSMQQAMASGERVFEIIDWPLDVAEKPDALALPRMRGALAFERVTFSYGHDRPLLANVTLDVAPGTSLAIVGPSGSGKTTLVNLIPRFYDVTTGRVTVDGVDVRDAKLQSLRSQIGMVLQETFLFNMTIKENIRYGREDATDAEVEAAAQAANAHGFIMELPEGYETLTGEKGVRLSGGQRQRLAIARALLVDPRILILDEATSSVDTRTDFLIQRALERLMHGRTTVVVAHRLSTILRADQIVYLEAGRVLARGRHAELLETCAPYRWLYETQFQVQEREGERAEPNEAEARESVPVA</sequence>
<dbReference type="SUPFAM" id="SSF52540">
    <property type="entry name" value="P-loop containing nucleoside triphosphate hydrolases"/>
    <property type="match status" value="1"/>
</dbReference>
<dbReference type="SUPFAM" id="SSF90123">
    <property type="entry name" value="ABC transporter transmembrane region"/>
    <property type="match status" value="1"/>
</dbReference>
<evidence type="ECO:0000256" key="1">
    <source>
        <dbReference type="ARBA" id="ARBA00004651"/>
    </source>
</evidence>
<dbReference type="GO" id="GO:0015421">
    <property type="term" value="F:ABC-type oligopeptide transporter activity"/>
    <property type="evidence" value="ECO:0007669"/>
    <property type="project" value="TreeGrafter"/>
</dbReference>
<dbReference type="AlphaFoldDB" id="A0A6J4HHL6"/>
<dbReference type="SMART" id="SM00382">
    <property type="entry name" value="AAA"/>
    <property type="match status" value="1"/>
</dbReference>
<dbReference type="InterPro" id="IPR011527">
    <property type="entry name" value="ABC1_TM_dom"/>
</dbReference>
<accession>A0A6J4HHL6</accession>
<evidence type="ECO:0000256" key="7">
    <source>
        <dbReference type="ARBA" id="ARBA00023136"/>
    </source>
</evidence>
<dbReference type="CDD" id="cd07346">
    <property type="entry name" value="ABC_6TM_exporters"/>
    <property type="match status" value="1"/>
</dbReference>
<comment type="subcellular location">
    <subcellularLocation>
        <location evidence="1">Cell membrane</location>
        <topology evidence="1">Multi-pass membrane protein</topology>
    </subcellularLocation>
</comment>
<dbReference type="InterPro" id="IPR017871">
    <property type="entry name" value="ABC_transporter-like_CS"/>
</dbReference>
<dbReference type="PANTHER" id="PTHR43394">
    <property type="entry name" value="ATP-DEPENDENT PERMEASE MDL1, MITOCHONDRIAL"/>
    <property type="match status" value="1"/>
</dbReference>
<dbReference type="GO" id="GO:0005886">
    <property type="term" value="C:plasma membrane"/>
    <property type="evidence" value="ECO:0007669"/>
    <property type="project" value="UniProtKB-SubCell"/>
</dbReference>
<evidence type="ECO:0000259" key="10">
    <source>
        <dbReference type="PROSITE" id="PS50893"/>
    </source>
</evidence>
<feature type="domain" description="ABC transmembrane type-1" evidence="11">
    <location>
        <begin position="21"/>
        <end position="300"/>
    </location>
</feature>
<keyword evidence="4" id="KW-0547">Nucleotide-binding</keyword>
<keyword evidence="3 9" id="KW-0812">Transmembrane</keyword>
<dbReference type="Pfam" id="PF00664">
    <property type="entry name" value="ABC_membrane"/>
    <property type="match status" value="1"/>
</dbReference>
<dbReference type="InterPro" id="IPR039421">
    <property type="entry name" value="Type_1_exporter"/>
</dbReference>
<proteinExistence type="predicted"/>
<dbReference type="PROSITE" id="PS50893">
    <property type="entry name" value="ABC_TRANSPORTER_2"/>
    <property type="match status" value="1"/>
</dbReference>
<dbReference type="InterPro" id="IPR003439">
    <property type="entry name" value="ABC_transporter-like_ATP-bd"/>
</dbReference>
<dbReference type="PROSITE" id="PS00211">
    <property type="entry name" value="ABC_TRANSPORTER_1"/>
    <property type="match status" value="1"/>
</dbReference>
<gene>
    <name evidence="12" type="ORF">AVDCRST_MAG77-751</name>
</gene>
<dbReference type="Gene3D" id="3.40.50.300">
    <property type="entry name" value="P-loop containing nucleotide triphosphate hydrolases"/>
    <property type="match status" value="1"/>
</dbReference>
<keyword evidence="5 12" id="KW-0067">ATP-binding</keyword>
<dbReference type="PANTHER" id="PTHR43394:SF1">
    <property type="entry name" value="ATP-BINDING CASSETTE SUB-FAMILY B MEMBER 10, MITOCHONDRIAL"/>
    <property type="match status" value="1"/>
</dbReference>
<evidence type="ECO:0000256" key="4">
    <source>
        <dbReference type="ARBA" id="ARBA00022741"/>
    </source>
</evidence>
<keyword evidence="6 9" id="KW-1133">Transmembrane helix</keyword>
<dbReference type="GO" id="GO:0005524">
    <property type="term" value="F:ATP binding"/>
    <property type="evidence" value="ECO:0007669"/>
    <property type="project" value="UniProtKB-KW"/>
</dbReference>
<evidence type="ECO:0000256" key="3">
    <source>
        <dbReference type="ARBA" id="ARBA00022692"/>
    </source>
</evidence>
<feature type="region of interest" description="Disordered" evidence="8">
    <location>
        <begin position="575"/>
        <end position="594"/>
    </location>
</feature>
<keyword evidence="2" id="KW-0813">Transport</keyword>
<evidence type="ECO:0000256" key="8">
    <source>
        <dbReference type="SAM" id="MobiDB-lite"/>
    </source>
</evidence>
<dbReference type="InterPro" id="IPR027417">
    <property type="entry name" value="P-loop_NTPase"/>
</dbReference>
<name>A0A6J4HHL6_9CHLR</name>
<dbReference type="GO" id="GO:0016887">
    <property type="term" value="F:ATP hydrolysis activity"/>
    <property type="evidence" value="ECO:0007669"/>
    <property type="project" value="InterPro"/>
</dbReference>
<organism evidence="12">
    <name type="scientific">uncultured Chloroflexota bacterium</name>
    <dbReference type="NCBI Taxonomy" id="166587"/>
    <lineage>
        <taxon>Bacteria</taxon>
        <taxon>Bacillati</taxon>
        <taxon>Chloroflexota</taxon>
        <taxon>environmental samples</taxon>
    </lineage>
</organism>
<dbReference type="PROSITE" id="PS50929">
    <property type="entry name" value="ABC_TM1F"/>
    <property type="match status" value="1"/>
</dbReference>
<evidence type="ECO:0000256" key="2">
    <source>
        <dbReference type="ARBA" id="ARBA00022448"/>
    </source>
</evidence>
<feature type="transmembrane region" description="Helical" evidence="9">
    <location>
        <begin position="12"/>
        <end position="34"/>
    </location>
</feature>
<dbReference type="InterPro" id="IPR036640">
    <property type="entry name" value="ABC1_TM_sf"/>
</dbReference>
<feature type="domain" description="ABC transporter" evidence="10">
    <location>
        <begin position="334"/>
        <end position="568"/>
    </location>
</feature>